<evidence type="ECO:0000313" key="10">
    <source>
        <dbReference type="EMBL" id="PLT28773.1"/>
    </source>
</evidence>
<dbReference type="GO" id="GO:0006865">
    <property type="term" value="P:amino acid transport"/>
    <property type="evidence" value="ECO:0007669"/>
    <property type="project" value="UniProtKB-KW"/>
</dbReference>
<dbReference type="InterPro" id="IPR035906">
    <property type="entry name" value="MetI-like_sf"/>
</dbReference>
<keyword evidence="7 8" id="KW-0472">Membrane</keyword>
<evidence type="ECO:0000256" key="8">
    <source>
        <dbReference type="RuleBase" id="RU363032"/>
    </source>
</evidence>
<keyword evidence="2 8" id="KW-0813">Transport</keyword>
<evidence type="ECO:0000256" key="7">
    <source>
        <dbReference type="ARBA" id="ARBA00023136"/>
    </source>
</evidence>
<comment type="similarity">
    <text evidence="8">Belongs to the binding-protein-dependent transport system permease family.</text>
</comment>
<evidence type="ECO:0000256" key="2">
    <source>
        <dbReference type="ARBA" id="ARBA00022448"/>
    </source>
</evidence>
<evidence type="ECO:0000313" key="11">
    <source>
        <dbReference type="Proteomes" id="UP000234748"/>
    </source>
</evidence>
<keyword evidence="4 8" id="KW-0812">Transmembrane</keyword>
<name>A0A2N5M3C0_9BACI</name>
<dbReference type="GO" id="GO:0043190">
    <property type="term" value="C:ATP-binding cassette (ABC) transporter complex"/>
    <property type="evidence" value="ECO:0007669"/>
    <property type="project" value="InterPro"/>
</dbReference>
<dbReference type="CDD" id="cd06261">
    <property type="entry name" value="TM_PBP2"/>
    <property type="match status" value="1"/>
</dbReference>
<feature type="transmembrane region" description="Helical" evidence="8">
    <location>
        <begin position="194"/>
        <end position="214"/>
    </location>
</feature>
<sequence>MMENIHWEYLFNPELAIQSLPYILEGIGYTLLISFVSMAAGLVLGFFLALGRTSKSPLLRWPARAYISFMRGVPILVVLFLLYFGFPVIGIEFSAVTAALLGFSLNSAAYMAEINRSAITSIDKGQWEAASSVGLSYWQTLRGIILPQAVRIAVPPLANVLLDLIKASSLAAMITVPELFQKAKIVGGREFDYMTMYIVVALIYWGICTLVSVLQEFLERKFSMYAKT</sequence>
<evidence type="ECO:0000256" key="6">
    <source>
        <dbReference type="ARBA" id="ARBA00022989"/>
    </source>
</evidence>
<dbReference type="PROSITE" id="PS50928">
    <property type="entry name" value="ABC_TM1"/>
    <property type="match status" value="1"/>
</dbReference>
<dbReference type="InterPro" id="IPR010065">
    <property type="entry name" value="AA_ABC_transptr_permease_3TM"/>
</dbReference>
<dbReference type="InterPro" id="IPR000515">
    <property type="entry name" value="MetI-like"/>
</dbReference>
<evidence type="ECO:0000256" key="4">
    <source>
        <dbReference type="ARBA" id="ARBA00022692"/>
    </source>
</evidence>
<dbReference type="AlphaFoldDB" id="A0A2N5M3C0"/>
<dbReference type="PANTHER" id="PTHR30614">
    <property type="entry name" value="MEMBRANE COMPONENT OF AMINO ACID ABC TRANSPORTER"/>
    <property type="match status" value="1"/>
</dbReference>
<protein>
    <submittedName>
        <fullName evidence="10">Cysteine ABC transporter permease</fullName>
    </submittedName>
</protein>
<evidence type="ECO:0000256" key="5">
    <source>
        <dbReference type="ARBA" id="ARBA00022970"/>
    </source>
</evidence>
<evidence type="ECO:0000256" key="1">
    <source>
        <dbReference type="ARBA" id="ARBA00004651"/>
    </source>
</evidence>
<dbReference type="OrthoDB" id="9805999at2"/>
<feature type="transmembrane region" description="Helical" evidence="8">
    <location>
        <begin position="63"/>
        <end position="85"/>
    </location>
</feature>
<comment type="caution">
    <text evidence="10">The sequence shown here is derived from an EMBL/GenBank/DDBJ whole genome shotgun (WGS) entry which is preliminary data.</text>
</comment>
<feature type="transmembrane region" description="Helical" evidence="8">
    <location>
        <begin position="27"/>
        <end position="51"/>
    </location>
</feature>
<dbReference type="FunFam" id="1.10.3720.10:FF:000006">
    <property type="entry name" value="Glutamate/aspartate ABC transporter, permease protein GltK"/>
    <property type="match status" value="1"/>
</dbReference>
<dbReference type="Proteomes" id="UP000234748">
    <property type="component" value="Unassembled WGS sequence"/>
</dbReference>
<keyword evidence="5" id="KW-0029">Amino-acid transport</keyword>
<keyword evidence="6 8" id="KW-1133">Transmembrane helix</keyword>
<dbReference type="SUPFAM" id="SSF161098">
    <property type="entry name" value="MetI-like"/>
    <property type="match status" value="1"/>
</dbReference>
<accession>A0A2N5M3C0</accession>
<organism evidence="10 11">
    <name type="scientific">Peribacillus deserti</name>
    <dbReference type="NCBI Taxonomy" id="673318"/>
    <lineage>
        <taxon>Bacteria</taxon>
        <taxon>Bacillati</taxon>
        <taxon>Bacillota</taxon>
        <taxon>Bacilli</taxon>
        <taxon>Bacillales</taxon>
        <taxon>Bacillaceae</taxon>
        <taxon>Peribacillus</taxon>
    </lineage>
</organism>
<dbReference type="NCBIfam" id="TIGR01726">
    <property type="entry name" value="HEQRo_perm_3TM"/>
    <property type="match status" value="1"/>
</dbReference>
<dbReference type="InterPro" id="IPR043429">
    <property type="entry name" value="ArtM/GltK/GlnP/TcyL/YhdX-like"/>
</dbReference>
<proteinExistence type="inferred from homology"/>
<comment type="subcellular location">
    <subcellularLocation>
        <location evidence="1 8">Cell membrane</location>
        <topology evidence="1 8">Multi-pass membrane protein</topology>
    </subcellularLocation>
</comment>
<keyword evidence="11" id="KW-1185">Reference proteome</keyword>
<dbReference type="PANTHER" id="PTHR30614:SF0">
    <property type="entry name" value="L-CYSTINE TRANSPORT SYSTEM PERMEASE PROTEIN TCYL"/>
    <property type="match status" value="1"/>
</dbReference>
<dbReference type="Gene3D" id="1.10.3720.10">
    <property type="entry name" value="MetI-like"/>
    <property type="match status" value="1"/>
</dbReference>
<keyword evidence="3" id="KW-1003">Cell membrane</keyword>
<dbReference type="EMBL" id="PGUY01000052">
    <property type="protein sequence ID" value="PLT28773.1"/>
    <property type="molecule type" value="Genomic_DNA"/>
</dbReference>
<gene>
    <name evidence="10" type="ORF">CUU66_16900</name>
</gene>
<reference evidence="10 11" key="1">
    <citation type="submission" date="2017-11" db="EMBL/GenBank/DDBJ databases">
        <title>Comparitive Functional Genomics of Dry Heat Resistant strains isolated from the Viking Spacecraft.</title>
        <authorList>
            <person name="Seuylemezian A."/>
            <person name="Cooper K."/>
            <person name="Vaishampayan P."/>
        </authorList>
    </citation>
    <scope>NUCLEOTIDE SEQUENCE [LARGE SCALE GENOMIC DNA]</scope>
    <source>
        <strain evidence="10 11">V1-29</strain>
    </source>
</reference>
<evidence type="ECO:0000256" key="3">
    <source>
        <dbReference type="ARBA" id="ARBA00022475"/>
    </source>
</evidence>
<dbReference type="Pfam" id="PF00528">
    <property type="entry name" value="BPD_transp_1"/>
    <property type="match status" value="1"/>
</dbReference>
<dbReference type="GO" id="GO:0022857">
    <property type="term" value="F:transmembrane transporter activity"/>
    <property type="evidence" value="ECO:0007669"/>
    <property type="project" value="InterPro"/>
</dbReference>
<evidence type="ECO:0000259" key="9">
    <source>
        <dbReference type="PROSITE" id="PS50928"/>
    </source>
</evidence>
<feature type="domain" description="ABC transmembrane type-1" evidence="9">
    <location>
        <begin position="27"/>
        <end position="215"/>
    </location>
</feature>